<dbReference type="InterPro" id="IPR046341">
    <property type="entry name" value="SET_dom_sf"/>
</dbReference>
<organism evidence="2 3">
    <name type="scientific">Marasmius tenuissimus</name>
    <dbReference type="NCBI Taxonomy" id="585030"/>
    <lineage>
        <taxon>Eukaryota</taxon>
        <taxon>Fungi</taxon>
        <taxon>Dikarya</taxon>
        <taxon>Basidiomycota</taxon>
        <taxon>Agaricomycotina</taxon>
        <taxon>Agaricomycetes</taxon>
        <taxon>Agaricomycetidae</taxon>
        <taxon>Agaricales</taxon>
        <taxon>Marasmiineae</taxon>
        <taxon>Marasmiaceae</taxon>
        <taxon>Marasmius</taxon>
    </lineage>
</organism>
<name>A0ABR2ZQ98_9AGAR</name>
<dbReference type="PANTHER" id="PTHR47332">
    <property type="entry name" value="SET DOMAIN-CONTAINING PROTEIN 5"/>
    <property type="match status" value="1"/>
</dbReference>
<evidence type="ECO:0000313" key="2">
    <source>
        <dbReference type="EMBL" id="KAL0063307.1"/>
    </source>
</evidence>
<gene>
    <name evidence="2" type="ORF">AAF712_009802</name>
</gene>
<comment type="caution">
    <text evidence="2">The sequence shown here is derived from an EMBL/GenBank/DDBJ whole genome shotgun (WGS) entry which is preliminary data.</text>
</comment>
<dbReference type="SMART" id="SM00317">
    <property type="entry name" value="SET"/>
    <property type="match status" value="1"/>
</dbReference>
<dbReference type="Gene3D" id="2.170.270.10">
    <property type="entry name" value="SET domain"/>
    <property type="match status" value="1"/>
</dbReference>
<dbReference type="PROSITE" id="PS50280">
    <property type="entry name" value="SET"/>
    <property type="match status" value="1"/>
</dbReference>
<sequence length="317" mass="36628">MDRTRDGKGLGMFATRDLKMGELILSERAIIIVPVELMREALQVPLHFTEEQITQAVLFERERELKLCFDRVPEESRNAYLSLHNSHKHDGSGPIEGILRTNGLDLKGMTGLGWDPDGRKGHIGVFKNISRINHSCRPNACYRWDMVSFSMQIRAVRHMAKGEEITIPYIDVLLPASARRRQLEPYGFQCSCLSCKNPILSDSRRLELLKTLPSRMDLVHWIMNYKLPDNHLVKASVDQVKLLQQEGLELTSYYRTHLQFLKDIYCAVKNDIKVLEMDTTLRRWDLATEGKLTFRDQGLLWGARERTKQLMLMFGNV</sequence>
<proteinExistence type="predicted"/>
<protein>
    <recommendedName>
        <fullName evidence="1">SET domain-containing protein</fullName>
    </recommendedName>
</protein>
<reference evidence="2 3" key="1">
    <citation type="submission" date="2024-05" db="EMBL/GenBank/DDBJ databases">
        <title>A draft genome resource for the thread blight pathogen Marasmius tenuissimus strain MS-2.</title>
        <authorList>
            <person name="Yulfo-Soto G.E."/>
            <person name="Baruah I.K."/>
            <person name="Amoako-Attah I."/>
            <person name="Bukari Y."/>
            <person name="Meinhardt L.W."/>
            <person name="Bailey B.A."/>
            <person name="Cohen S.P."/>
        </authorList>
    </citation>
    <scope>NUCLEOTIDE SEQUENCE [LARGE SCALE GENOMIC DNA]</scope>
    <source>
        <strain evidence="2 3">MS-2</strain>
    </source>
</reference>
<dbReference type="Pfam" id="PF00856">
    <property type="entry name" value="SET"/>
    <property type="match status" value="1"/>
</dbReference>
<dbReference type="SUPFAM" id="SSF82199">
    <property type="entry name" value="SET domain"/>
    <property type="match status" value="1"/>
</dbReference>
<dbReference type="CDD" id="cd20071">
    <property type="entry name" value="SET_SMYD"/>
    <property type="match status" value="1"/>
</dbReference>
<dbReference type="EMBL" id="JBBXMP010000084">
    <property type="protein sequence ID" value="KAL0063307.1"/>
    <property type="molecule type" value="Genomic_DNA"/>
</dbReference>
<keyword evidence="3" id="KW-1185">Reference proteome</keyword>
<evidence type="ECO:0000259" key="1">
    <source>
        <dbReference type="PROSITE" id="PS50280"/>
    </source>
</evidence>
<dbReference type="PANTHER" id="PTHR47332:SF4">
    <property type="entry name" value="SET DOMAIN-CONTAINING PROTEIN 5"/>
    <property type="match status" value="1"/>
</dbReference>
<dbReference type="Proteomes" id="UP001437256">
    <property type="component" value="Unassembled WGS sequence"/>
</dbReference>
<dbReference type="InterPro" id="IPR053185">
    <property type="entry name" value="SET_domain_protein"/>
</dbReference>
<evidence type="ECO:0000313" key="3">
    <source>
        <dbReference type="Proteomes" id="UP001437256"/>
    </source>
</evidence>
<accession>A0ABR2ZQ98</accession>
<dbReference type="InterPro" id="IPR001214">
    <property type="entry name" value="SET_dom"/>
</dbReference>
<feature type="domain" description="SET" evidence="1">
    <location>
        <begin position="1"/>
        <end position="170"/>
    </location>
</feature>